<dbReference type="InterPro" id="IPR019984">
    <property type="entry name" value="Ribosomal_uS17_bact/chlr"/>
</dbReference>
<gene>
    <name evidence="6 8" type="primary">rpsQ</name>
    <name evidence="8" type="ORF">FAK_36000</name>
</gene>
<dbReference type="InterPro" id="IPR019979">
    <property type="entry name" value="Ribosomal_uS17_CS"/>
</dbReference>
<dbReference type="KEGG" id="dmp:FAK_36000"/>
<evidence type="ECO:0000256" key="6">
    <source>
        <dbReference type="HAMAP-Rule" id="MF_01345"/>
    </source>
</evidence>
<dbReference type="InterPro" id="IPR012340">
    <property type="entry name" value="NA-bd_OB-fold"/>
</dbReference>
<keyword evidence="2 6" id="KW-0699">rRNA-binding</keyword>
<comment type="similarity">
    <text evidence="1 6 7">Belongs to the universal ribosomal protein uS17 family.</text>
</comment>
<proteinExistence type="inferred from homology"/>
<dbReference type="AlphaFoldDB" id="A0AAU9EPW1"/>
<keyword evidence="3 6" id="KW-0694">RNA-binding</keyword>
<accession>A0AAU9EPW1</accession>
<dbReference type="RefSeq" id="WP_338602492.1">
    <property type="nucleotide sequence ID" value="NZ_AP028679.1"/>
</dbReference>
<keyword evidence="9" id="KW-1185">Reference proteome</keyword>
<evidence type="ECO:0000256" key="4">
    <source>
        <dbReference type="ARBA" id="ARBA00022980"/>
    </source>
</evidence>
<dbReference type="SUPFAM" id="SSF50249">
    <property type="entry name" value="Nucleic acid-binding proteins"/>
    <property type="match status" value="1"/>
</dbReference>
<organism evidence="8 9">
    <name type="scientific">Desulfoferula mesophila</name>
    <dbReference type="NCBI Taxonomy" id="3058419"/>
    <lineage>
        <taxon>Bacteria</taxon>
        <taxon>Pseudomonadati</taxon>
        <taxon>Thermodesulfobacteriota</taxon>
        <taxon>Desulfarculia</taxon>
        <taxon>Desulfarculales</taxon>
        <taxon>Desulfarculaceae</taxon>
        <taxon>Desulfoferula</taxon>
    </lineage>
</organism>
<dbReference type="PANTHER" id="PTHR10744">
    <property type="entry name" value="40S RIBOSOMAL PROTEIN S11 FAMILY MEMBER"/>
    <property type="match status" value="1"/>
</dbReference>
<keyword evidence="4 6" id="KW-0689">Ribosomal protein</keyword>
<name>A0AAU9EPW1_9BACT</name>
<dbReference type="HAMAP" id="MF_01345_B">
    <property type="entry name" value="Ribosomal_uS17_B"/>
    <property type="match status" value="1"/>
</dbReference>
<evidence type="ECO:0000313" key="9">
    <source>
        <dbReference type="Proteomes" id="UP001366166"/>
    </source>
</evidence>
<dbReference type="GO" id="GO:0022627">
    <property type="term" value="C:cytosolic small ribosomal subunit"/>
    <property type="evidence" value="ECO:0007669"/>
    <property type="project" value="UniProtKB-UniRule"/>
</dbReference>
<dbReference type="CDD" id="cd00364">
    <property type="entry name" value="Ribosomal_uS17"/>
    <property type="match status" value="1"/>
</dbReference>
<dbReference type="NCBIfam" id="NF004123">
    <property type="entry name" value="PRK05610.1"/>
    <property type="match status" value="1"/>
</dbReference>
<comment type="subunit">
    <text evidence="6">Part of the 30S ribosomal subunit.</text>
</comment>
<dbReference type="PANTHER" id="PTHR10744:SF1">
    <property type="entry name" value="SMALL RIBOSOMAL SUBUNIT PROTEIN US17M"/>
    <property type="match status" value="1"/>
</dbReference>
<evidence type="ECO:0000256" key="1">
    <source>
        <dbReference type="ARBA" id="ARBA00010254"/>
    </source>
</evidence>
<protein>
    <recommendedName>
        <fullName evidence="6">Small ribosomal subunit protein uS17</fullName>
    </recommendedName>
</protein>
<dbReference type="Pfam" id="PF00366">
    <property type="entry name" value="Ribosomal_S17"/>
    <property type="match status" value="1"/>
</dbReference>
<dbReference type="InterPro" id="IPR000266">
    <property type="entry name" value="Ribosomal_uS17"/>
</dbReference>
<dbReference type="GO" id="GO:0003735">
    <property type="term" value="F:structural constituent of ribosome"/>
    <property type="evidence" value="ECO:0007669"/>
    <property type="project" value="UniProtKB-UniRule"/>
</dbReference>
<dbReference type="GO" id="GO:0006412">
    <property type="term" value="P:translation"/>
    <property type="evidence" value="ECO:0007669"/>
    <property type="project" value="UniProtKB-UniRule"/>
</dbReference>
<evidence type="ECO:0000256" key="5">
    <source>
        <dbReference type="ARBA" id="ARBA00023274"/>
    </source>
</evidence>
<dbReference type="GO" id="GO:0019843">
    <property type="term" value="F:rRNA binding"/>
    <property type="evidence" value="ECO:0007669"/>
    <property type="project" value="UniProtKB-UniRule"/>
</dbReference>
<dbReference type="EMBL" id="AP028679">
    <property type="protein sequence ID" value="BEQ16534.1"/>
    <property type="molecule type" value="Genomic_DNA"/>
</dbReference>
<dbReference type="PRINTS" id="PR00973">
    <property type="entry name" value="RIBOSOMALS17"/>
</dbReference>
<dbReference type="Proteomes" id="UP001366166">
    <property type="component" value="Chromosome"/>
</dbReference>
<sequence length="87" mass="10144">MADKERGNSKALAGVVVSDKMDKTVVVQVERLVKHPVYRKYVRRRAKFMAHDESNDCRVGDTVLIRQSRPLSRHKRWRVSKVLERVA</sequence>
<keyword evidence="5 6" id="KW-0687">Ribonucleoprotein</keyword>
<evidence type="ECO:0000256" key="7">
    <source>
        <dbReference type="RuleBase" id="RU003872"/>
    </source>
</evidence>
<evidence type="ECO:0000256" key="3">
    <source>
        <dbReference type="ARBA" id="ARBA00022884"/>
    </source>
</evidence>
<comment type="function">
    <text evidence="6">One of the primary rRNA binding proteins, it binds specifically to the 5'-end of 16S ribosomal RNA.</text>
</comment>
<evidence type="ECO:0000313" key="8">
    <source>
        <dbReference type="EMBL" id="BEQ16534.1"/>
    </source>
</evidence>
<dbReference type="NCBIfam" id="TIGR03635">
    <property type="entry name" value="uS17_bact"/>
    <property type="match status" value="1"/>
</dbReference>
<dbReference type="Gene3D" id="2.40.50.140">
    <property type="entry name" value="Nucleic acid-binding proteins"/>
    <property type="match status" value="1"/>
</dbReference>
<reference evidence="9" key="1">
    <citation type="journal article" date="2023" name="Arch. Microbiol.">
        <title>Desulfoferula mesophilus gen. nov. sp. nov., a mesophilic sulfate-reducing bacterium isolated from a brackish lake sediment.</title>
        <authorList>
            <person name="Watanabe T."/>
            <person name="Yabe T."/>
            <person name="Tsuji J.M."/>
            <person name="Fukui M."/>
        </authorList>
    </citation>
    <scope>NUCLEOTIDE SEQUENCE [LARGE SCALE GENOMIC DNA]</scope>
    <source>
        <strain evidence="9">12FAK</strain>
    </source>
</reference>
<dbReference type="PROSITE" id="PS00056">
    <property type="entry name" value="RIBOSOMAL_S17"/>
    <property type="match status" value="1"/>
</dbReference>
<evidence type="ECO:0000256" key="2">
    <source>
        <dbReference type="ARBA" id="ARBA00022730"/>
    </source>
</evidence>